<feature type="transmembrane region" description="Helical" evidence="2">
    <location>
        <begin position="208"/>
        <end position="230"/>
    </location>
</feature>
<keyword evidence="2" id="KW-0472">Membrane</keyword>
<dbReference type="PANTHER" id="PTHR44145">
    <property type="entry name" value="DNAJ HOMOLOG SUBFAMILY A MEMBER 3, MITOCHONDRIAL"/>
    <property type="match status" value="1"/>
</dbReference>
<dbReference type="InterPro" id="IPR036869">
    <property type="entry name" value="J_dom_sf"/>
</dbReference>
<proteinExistence type="predicted"/>
<dbReference type="InterPro" id="IPR001623">
    <property type="entry name" value="DnaJ_domain"/>
</dbReference>
<name>A0A914MW96_MELIC</name>
<keyword evidence="2" id="KW-1133">Transmembrane helix</keyword>
<protein>
    <submittedName>
        <fullName evidence="5">J domain-containing protein</fullName>
    </submittedName>
</protein>
<dbReference type="Pfam" id="PF00226">
    <property type="entry name" value="DnaJ"/>
    <property type="match status" value="1"/>
</dbReference>
<sequence length="234" mass="28007">MNFAINTNKFGLCHLFVINLSSKNNFPSHFTTTVFFSTAPETRKDYYKVLGVPRSSSIEEIKEAFYKLSKKYHPDMNPDNKDKASKYFHELRIIKEQKQVKNSKENGKKDWSDLDIDYKDFEHFQNMSRKKRMFHGSATNTSENFWAAQHEAASNYRSNLAREREIRERQLHLQFEERKRREEHPMPTFEKLRLQSEKLEQEERKKRFYKYLGLLPFSLIFLICMGPGIARRGF</sequence>
<dbReference type="InterPro" id="IPR051938">
    <property type="entry name" value="Apopto_cytoskel_mod"/>
</dbReference>
<feature type="domain" description="J" evidence="3">
    <location>
        <begin position="45"/>
        <end position="115"/>
    </location>
</feature>
<evidence type="ECO:0000313" key="4">
    <source>
        <dbReference type="Proteomes" id="UP000887563"/>
    </source>
</evidence>
<evidence type="ECO:0000256" key="2">
    <source>
        <dbReference type="SAM" id="Phobius"/>
    </source>
</evidence>
<keyword evidence="1" id="KW-0143">Chaperone</keyword>
<reference evidence="5" key="1">
    <citation type="submission" date="2022-11" db="UniProtKB">
        <authorList>
            <consortium name="WormBaseParasite"/>
        </authorList>
    </citation>
    <scope>IDENTIFICATION</scope>
</reference>
<dbReference type="Proteomes" id="UP000887563">
    <property type="component" value="Unplaced"/>
</dbReference>
<organism evidence="4 5">
    <name type="scientific">Meloidogyne incognita</name>
    <name type="common">Southern root-knot nematode worm</name>
    <name type="synonym">Oxyuris incognita</name>
    <dbReference type="NCBI Taxonomy" id="6306"/>
    <lineage>
        <taxon>Eukaryota</taxon>
        <taxon>Metazoa</taxon>
        <taxon>Ecdysozoa</taxon>
        <taxon>Nematoda</taxon>
        <taxon>Chromadorea</taxon>
        <taxon>Rhabditida</taxon>
        <taxon>Tylenchina</taxon>
        <taxon>Tylenchomorpha</taxon>
        <taxon>Tylenchoidea</taxon>
        <taxon>Meloidogynidae</taxon>
        <taxon>Meloidogyninae</taxon>
        <taxon>Meloidogyne</taxon>
        <taxon>Meloidogyne incognita group</taxon>
    </lineage>
</organism>
<dbReference type="PROSITE" id="PS50076">
    <property type="entry name" value="DNAJ_2"/>
    <property type="match status" value="1"/>
</dbReference>
<evidence type="ECO:0000313" key="5">
    <source>
        <dbReference type="WBParaSite" id="Minc3s02923g32079"/>
    </source>
</evidence>
<dbReference type="PANTHER" id="PTHR44145:SF3">
    <property type="entry name" value="DNAJ HOMOLOG SUBFAMILY A MEMBER 3, MITOCHONDRIAL"/>
    <property type="match status" value="1"/>
</dbReference>
<dbReference type="SUPFAM" id="SSF46565">
    <property type="entry name" value="Chaperone J-domain"/>
    <property type="match status" value="1"/>
</dbReference>
<dbReference type="CDD" id="cd06257">
    <property type="entry name" value="DnaJ"/>
    <property type="match status" value="1"/>
</dbReference>
<dbReference type="AlphaFoldDB" id="A0A914MW96"/>
<accession>A0A914MW96</accession>
<keyword evidence="2" id="KW-0812">Transmembrane</keyword>
<dbReference type="WBParaSite" id="Minc3s02923g32079">
    <property type="protein sequence ID" value="Minc3s02923g32079"/>
    <property type="gene ID" value="Minc3s02923g32079"/>
</dbReference>
<evidence type="ECO:0000259" key="3">
    <source>
        <dbReference type="PROSITE" id="PS50076"/>
    </source>
</evidence>
<dbReference type="Gene3D" id="1.10.287.110">
    <property type="entry name" value="DnaJ domain"/>
    <property type="match status" value="1"/>
</dbReference>
<dbReference type="SMART" id="SM00271">
    <property type="entry name" value="DnaJ"/>
    <property type="match status" value="1"/>
</dbReference>
<dbReference type="PRINTS" id="PR00625">
    <property type="entry name" value="JDOMAIN"/>
</dbReference>
<keyword evidence="4" id="KW-1185">Reference proteome</keyword>
<evidence type="ECO:0000256" key="1">
    <source>
        <dbReference type="ARBA" id="ARBA00023186"/>
    </source>
</evidence>